<dbReference type="GO" id="GO:0006606">
    <property type="term" value="P:protein import into nucleus"/>
    <property type="evidence" value="ECO:0007669"/>
    <property type="project" value="TreeGrafter"/>
</dbReference>
<dbReference type="InterPro" id="IPR036322">
    <property type="entry name" value="WD40_repeat_dom_sf"/>
</dbReference>
<dbReference type="GO" id="GO:0017056">
    <property type="term" value="F:structural constituent of nuclear pore"/>
    <property type="evidence" value="ECO:0007669"/>
    <property type="project" value="InterPro"/>
</dbReference>
<comment type="caution">
    <text evidence="9">The sequence shown here is derived from an EMBL/GenBank/DDBJ whole genome shotgun (WGS) entry which is preliminary data.</text>
</comment>
<evidence type="ECO:0000256" key="1">
    <source>
        <dbReference type="ARBA" id="ARBA00004567"/>
    </source>
</evidence>
<dbReference type="OMA" id="WHPLGVH"/>
<accession>A0A1Y2FDV1</accession>
<dbReference type="InterPro" id="IPR019321">
    <property type="entry name" value="Nucleoporin_Nup88"/>
</dbReference>
<dbReference type="Pfam" id="PF10168">
    <property type="entry name" value="Nup88"/>
    <property type="match status" value="1"/>
</dbReference>
<keyword evidence="4" id="KW-0653">Protein transport</keyword>
<dbReference type="GO" id="GO:0005643">
    <property type="term" value="C:nuclear pore"/>
    <property type="evidence" value="ECO:0007669"/>
    <property type="project" value="UniProtKB-SubCell"/>
</dbReference>
<dbReference type="GO" id="GO:0000055">
    <property type="term" value="P:ribosomal large subunit export from nucleus"/>
    <property type="evidence" value="ECO:0007669"/>
    <property type="project" value="InterPro"/>
</dbReference>
<dbReference type="OrthoDB" id="341482at2759"/>
<dbReference type="InterPro" id="IPR037700">
    <property type="entry name" value="NUP88/NUP82"/>
</dbReference>
<evidence type="ECO:0000256" key="5">
    <source>
        <dbReference type="ARBA" id="ARBA00023010"/>
    </source>
</evidence>
<evidence type="ECO:0000256" key="3">
    <source>
        <dbReference type="ARBA" id="ARBA00022816"/>
    </source>
</evidence>
<dbReference type="SUPFAM" id="SSF50978">
    <property type="entry name" value="WD40 repeat-like"/>
    <property type="match status" value="1"/>
</dbReference>
<dbReference type="Proteomes" id="UP000193685">
    <property type="component" value="Unassembled WGS sequence"/>
</dbReference>
<keyword evidence="7" id="KW-0539">Nucleus</keyword>
<dbReference type="PANTHER" id="PTHR13257">
    <property type="entry name" value="NUCLEOPORIN NUP84-RELATED"/>
    <property type="match status" value="1"/>
</dbReference>
<evidence type="ECO:0000313" key="10">
    <source>
        <dbReference type="Proteomes" id="UP000193685"/>
    </source>
</evidence>
<evidence type="ECO:0000256" key="2">
    <source>
        <dbReference type="ARBA" id="ARBA00022448"/>
    </source>
</evidence>
<gene>
    <name evidence="9" type="ORF">BCR37DRAFT_380026</name>
</gene>
<name>A0A1Y2FDV1_PROLT</name>
<evidence type="ECO:0000256" key="7">
    <source>
        <dbReference type="ARBA" id="ARBA00023242"/>
    </source>
</evidence>
<feature type="coiled-coil region" evidence="8">
    <location>
        <begin position="520"/>
        <end position="547"/>
    </location>
</feature>
<dbReference type="PANTHER" id="PTHR13257:SF0">
    <property type="entry name" value="NUCLEAR PORE COMPLEX PROTEIN NUP88"/>
    <property type="match status" value="1"/>
</dbReference>
<dbReference type="STRING" id="56484.A0A1Y2FDV1"/>
<dbReference type="AlphaFoldDB" id="A0A1Y2FDV1"/>
<organism evidence="9 10">
    <name type="scientific">Protomyces lactucae-debilis</name>
    <dbReference type="NCBI Taxonomy" id="2754530"/>
    <lineage>
        <taxon>Eukaryota</taxon>
        <taxon>Fungi</taxon>
        <taxon>Dikarya</taxon>
        <taxon>Ascomycota</taxon>
        <taxon>Taphrinomycotina</taxon>
        <taxon>Taphrinomycetes</taxon>
        <taxon>Taphrinales</taxon>
        <taxon>Protomycetaceae</taxon>
        <taxon>Protomyces</taxon>
    </lineage>
</organism>
<keyword evidence="10" id="KW-1185">Reference proteome</keyword>
<reference evidence="9 10" key="1">
    <citation type="submission" date="2016-07" db="EMBL/GenBank/DDBJ databases">
        <title>Pervasive Adenine N6-methylation of Active Genes in Fungi.</title>
        <authorList>
            <consortium name="DOE Joint Genome Institute"/>
            <person name="Mondo S.J."/>
            <person name="Dannebaum R.O."/>
            <person name="Kuo R.C."/>
            <person name="Labutti K."/>
            <person name="Haridas S."/>
            <person name="Kuo A."/>
            <person name="Salamov A."/>
            <person name="Ahrendt S.R."/>
            <person name="Lipzen A."/>
            <person name="Sullivan W."/>
            <person name="Andreopoulos W.B."/>
            <person name="Clum A."/>
            <person name="Lindquist E."/>
            <person name="Daum C."/>
            <person name="Ramamoorthy G.K."/>
            <person name="Gryganskyi A."/>
            <person name="Culley D."/>
            <person name="Magnuson J.K."/>
            <person name="James T.Y."/>
            <person name="O'Malley M.A."/>
            <person name="Stajich J.E."/>
            <person name="Spatafora J.W."/>
            <person name="Visel A."/>
            <person name="Grigoriev I.V."/>
        </authorList>
    </citation>
    <scope>NUCLEOTIDE SEQUENCE [LARGE SCALE GENOMIC DNA]</scope>
    <source>
        <strain evidence="9 10">12-1054</strain>
    </source>
</reference>
<keyword evidence="2" id="KW-0813">Transport</keyword>
<keyword evidence="5" id="KW-0811">Translocation</keyword>
<proteinExistence type="predicted"/>
<evidence type="ECO:0000256" key="6">
    <source>
        <dbReference type="ARBA" id="ARBA00023132"/>
    </source>
</evidence>
<dbReference type="RefSeq" id="XP_040725226.1">
    <property type="nucleotide sequence ID" value="XM_040869403.1"/>
</dbReference>
<sequence>MADLHPIYQVEGVARCSADGPTALIVASGQEVFVACGSGIRWADLSEQTFLELDTVGIDFTITGLLLNRLRSILVVYGDHKVVALYVPRASMLKKRGLLKHRLKCHVIGEHHHSNSPVADVKLHPLSATDNAVVVLTADGSLRLYDLDISMTEPELEVSIFKRPSRGYGDLDDSEAVSFAFGLGGDGWAGFAVFVLTASGDVYIILPFMPASCALTHGQAANFEQHAVIDAGTASAAGYRKLLAAMDHGTRLVSSIRFARPAKLLAPVVLGPCLQSPVPLEFASTEVTATSILFLPSQPVNVLAIASQGKIDVCLVGPLLPKSKSEVVLAVHESIHLSASAVLEPIDEMSFFARHENGLHKVELSWLDLLSEVYETSELLLEDILDQATSSSTITKLLDAEGSGSAGVAITERGLDQSLVVLNAKTAHSIALTSFSLDDLDLGLDSLDAVHPEASYNSLLKAQAYQQPSLSKGPKIAVPAALQSSEPLVSDVQTLRFLTKVAREVRTEIAALLSAALALHHRLQLQLQEQIRQREKLERLADAIHQLPKGPEESERHDAVKERQTALEARAASMLTKLRNANAPELSVAETRYFDELKRIETHLHGHAGLFKRLASAKQQCASVSAAYQRWEKAGSLRQSPANSPLKVTQIARLKGQLEGTEEILSRTRNKMERLMRLSESH</sequence>
<dbReference type="GO" id="GO:0006406">
    <property type="term" value="P:mRNA export from nucleus"/>
    <property type="evidence" value="ECO:0007669"/>
    <property type="project" value="TreeGrafter"/>
</dbReference>
<keyword evidence="8" id="KW-0175">Coiled coil</keyword>
<evidence type="ECO:0000256" key="8">
    <source>
        <dbReference type="SAM" id="Coils"/>
    </source>
</evidence>
<protein>
    <submittedName>
        <fullName evidence="9">Uncharacterized protein</fullName>
    </submittedName>
</protein>
<dbReference type="GeneID" id="63786002"/>
<dbReference type="EMBL" id="MCFI01000010">
    <property type="protein sequence ID" value="ORY82092.1"/>
    <property type="molecule type" value="Genomic_DNA"/>
</dbReference>
<feature type="coiled-coil region" evidence="8">
    <location>
        <begin position="651"/>
        <end position="678"/>
    </location>
</feature>
<evidence type="ECO:0000313" key="9">
    <source>
        <dbReference type="EMBL" id="ORY82092.1"/>
    </source>
</evidence>
<dbReference type="GO" id="GO:0000056">
    <property type="term" value="P:ribosomal small subunit export from nucleus"/>
    <property type="evidence" value="ECO:0007669"/>
    <property type="project" value="InterPro"/>
</dbReference>
<keyword evidence="6" id="KW-0906">Nuclear pore complex</keyword>
<comment type="subcellular location">
    <subcellularLocation>
        <location evidence="1">Nucleus</location>
        <location evidence="1">Nuclear pore complex</location>
    </subcellularLocation>
</comment>
<evidence type="ECO:0000256" key="4">
    <source>
        <dbReference type="ARBA" id="ARBA00022927"/>
    </source>
</evidence>
<keyword evidence="3" id="KW-0509">mRNA transport</keyword>